<keyword evidence="2" id="KW-1185">Reference proteome</keyword>
<dbReference type="RefSeq" id="WP_157751786.1">
    <property type="nucleotide sequence ID" value="NZ_BOMJ01000014.1"/>
</dbReference>
<evidence type="ECO:0000313" key="1">
    <source>
        <dbReference type="EMBL" id="SDT65712.1"/>
    </source>
</evidence>
<gene>
    <name evidence="1" type="ORF">SAMN04489716_5272</name>
</gene>
<dbReference type="EMBL" id="LT629758">
    <property type="protein sequence ID" value="SDT65712.1"/>
    <property type="molecule type" value="Genomic_DNA"/>
</dbReference>
<proteinExistence type="predicted"/>
<evidence type="ECO:0000313" key="2">
    <source>
        <dbReference type="Proteomes" id="UP000198688"/>
    </source>
</evidence>
<dbReference type="Proteomes" id="UP000198688">
    <property type="component" value="Chromosome I"/>
</dbReference>
<organism evidence="1 2">
    <name type="scientific">Actinoplanes derwentensis</name>
    <dbReference type="NCBI Taxonomy" id="113562"/>
    <lineage>
        <taxon>Bacteria</taxon>
        <taxon>Bacillati</taxon>
        <taxon>Actinomycetota</taxon>
        <taxon>Actinomycetes</taxon>
        <taxon>Micromonosporales</taxon>
        <taxon>Micromonosporaceae</taxon>
        <taxon>Actinoplanes</taxon>
    </lineage>
</organism>
<dbReference type="STRING" id="113562.SAMN04489716_5272"/>
<protein>
    <submittedName>
        <fullName evidence="1">Uncharacterized protein</fullName>
    </submittedName>
</protein>
<accession>A0A1H2C5Y3</accession>
<dbReference type="AlphaFoldDB" id="A0A1H2C5Y3"/>
<name>A0A1H2C5Y3_9ACTN</name>
<reference evidence="1 2" key="1">
    <citation type="submission" date="2016-10" db="EMBL/GenBank/DDBJ databases">
        <authorList>
            <person name="de Groot N.N."/>
        </authorList>
    </citation>
    <scope>NUCLEOTIDE SEQUENCE [LARGE SCALE GENOMIC DNA]</scope>
    <source>
        <strain evidence="1 2">DSM 43941</strain>
    </source>
</reference>
<sequence length="49" mass="5067">MLNTQIRATLATTGRETSLPLPESAGEFAAQAAAIGAALAGWANRRWPG</sequence>